<keyword evidence="2" id="KW-0238">DNA-binding</keyword>
<dbReference type="Gene3D" id="1.10.260.40">
    <property type="entry name" value="lambda repressor-like DNA-binding domains"/>
    <property type="match status" value="1"/>
</dbReference>
<keyword evidence="3" id="KW-0804">Transcription</keyword>
<feature type="domain" description="HTH lacI-type" evidence="5">
    <location>
        <begin position="30"/>
        <end position="83"/>
    </location>
</feature>
<dbReference type="InterPro" id="IPR046335">
    <property type="entry name" value="LacI/GalR-like_sensor"/>
</dbReference>
<dbReference type="Gene3D" id="3.40.50.2300">
    <property type="match status" value="2"/>
</dbReference>
<comment type="caution">
    <text evidence="7">The sequence shown here is derived from an EMBL/GenBank/DDBJ whole genome shotgun (WGS) entry which is preliminary data.</text>
</comment>
<dbReference type="CDD" id="cd01392">
    <property type="entry name" value="HTH_LacI"/>
    <property type="match status" value="1"/>
</dbReference>
<evidence type="ECO:0000313" key="7">
    <source>
        <dbReference type="EMBL" id="KDS94121.1"/>
    </source>
</evidence>
<dbReference type="InterPro" id="IPR001387">
    <property type="entry name" value="Cro/C1-type_HTH"/>
</dbReference>
<evidence type="ECO:0000256" key="2">
    <source>
        <dbReference type="ARBA" id="ARBA00023125"/>
    </source>
</evidence>
<evidence type="ECO:0000259" key="6">
    <source>
        <dbReference type="PROSITE" id="PS50943"/>
    </source>
</evidence>
<sequence>MRHAVLPLRGAQNSATHGGAQLSKRRTRVATINDVARAAGVSRSTVSRVLNGQISSPEARAKVEKAIAETGYRANAHARSLASGKSNVYAAILTEPYGELFEDPTFGRMLQGINSALVGGDIALNLLFATTDEERERTLRQLAPNRVDGALVLSPHINDPVLNDMSTEIPTIVLGPLVEGRENTWTVTIDDRQGGELGARHLRERGARRIAIIAGPDTAQGAHDRVEGQLSGLGTAPLEIIHAPYSTGGGTSATRELLAKHPDLDGILCGSDRQALGALAVLREAGRSIPGDVKVVGFDDHAFAAETTPALTTIAQPIFDVGASGARLLNALGERQPLQSLTLPTTLVVRETT</sequence>
<evidence type="ECO:0000256" key="4">
    <source>
        <dbReference type="SAM" id="MobiDB-lite"/>
    </source>
</evidence>
<dbReference type="PROSITE" id="PS50943">
    <property type="entry name" value="HTH_CROC1"/>
    <property type="match status" value="1"/>
</dbReference>
<dbReference type="SMART" id="SM00354">
    <property type="entry name" value="HTH_LACI"/>
    <property type="match status" value="1"/>
</dbReference>
<name>A0ABR4SQS2_9MICO</name>
<dbReference type="Proteomes" id="UP000030182">
    <property type="component" value="Unassembled WGS sequence"/>
</dbReference>
<evidence type="ECO:0000313" key="8">
    <source>
        <dbReference type="Proteomes" id="UP000030182"/>
    </source>
</evidence>
<evidence type="ECO:0000256" key="3">
    <source>
        <dbReference type="ARBA" id="ARBA00023163"/>
    </source>
</evidence>
<dbReference type="InterPro" id="IPR028082">
    <property type="entry name" value="Peripla_BP_I"/>
</dbReference>
<dbReference type="SUPFAM" id="SSF47413">
    <property type="entry name" value="lambda repressor-like DNA-binding domains"/>
    <property type="match status" value="1"/>
</dbReference>
<dbReference type="InterPro" id="IPR000843">
    <property type="entry name" value="HTH_LacI"/>
</dbReference>
<gene>
    <name evidence="7" type="ORF">DHOM_02590</name>
</gene>
<evidence type="ECO:0000256" key="1">
    <source>
        <dbReference type="ARBA" id="ARBA00023015"/>
    </source>
</evidence>
<dbReference type="EMBL" id="JDRS01000002">
    <property type="protein sequence ID" value="KDS94121.1"/>
    <property type="molecule type" value="Genomic_DNA"/>
</dbReference>
<dbReference type="PROSITE" id="PS00356">
    <property type="entry name" value="HTH_LACI_1"/>
    <property type="match status" value="1"/>
</dbReference>
<dbReference type="CDD" id="cd06267">
    <property type="entry name" value="PBP1_LacI_sugar_binding-like"/>
    <property type="match status" value="1"/>
</dbReference>
<organism evidence="7 8">
    <name type="scientific">Dermabacter hominis 1368</name>
    <dbReference type="NCBI Taxonomy" id="1450519"/>
    <lineage>
        <taxon>Bacteria</taxon>
        <taxon>Bacillati</taxon>
        <taxon>Actinomycetota</taxon>
        <taxon>Actinomycetes</taxon>
        <taxon>Micrococcales</taxon>
        <taxon>Dermabacteraceae</taxon>
        <taxon>Dermabacter</taxon>
    </lineage>
</organism>
<accession>A0ABR4SQS2</accession>
<proteinExistence type="predicted"/>
<dbReference type="SUPFAM" id="SSF53822">
    <property type="entry name" value="Periplasmic binding protein-like I"/>
    <property type="match status" value="1"/>
</dbReference>
<dbReference type="Pfam" id="PF13377">
    <property type="entry name" value="Peripla_BP_3"/>
    <property type="match status" value="1"/>
</dbReference>
<dbReference type="PANTHER" id="PTHR30146:SF109">
    <property type="entry name" value="HTH-TYPE TRANSCRIPTIONAL REGULATOR GALS"/>
    <property type="match status" value="1"/>
</dbReference>
<protein>
    <submittedName>
        <fullName evidence="7">LacI family transcription regulator</fullName>
    </submittedName>
</protein>
<dbReference type="PRINTS" id="PR00036">
    <property type="entry name" value="HTHLACI"/>
</dbReference>
<keyword evidence="8" id="KW-1185">Reference proteome</keyword>
<dbReference type="InterPro" id="IPR010982">
    <property type="entry name" value="Lambda_DNA-bd_dom_sf"/>
</dbReference>
<evidence type="ECO:0000259" key="5">
    <source>
        <dbReference type="PROSITE" id="PS50932"/>
    </source>
</evidence>
<reference evidence="7 8" key="1">
    <citation type="submission" date="2014-01" db="EMBL/GenBank/DDBJ databases">
        <title>Draft genome sequence of the multidrug-resistant clinical isolate Dermabacter hominis 1368.</title>
        <authorList>
            <person name="Albersmeier A."/>
            <person name="Bomholt C."/>
            <person name="Glaub A."/>
            <person name="Ruckert C."/>
            <person name="Soriano F."/>
            <person name="Fernandez-Natal I."/>
            <person name="Tauch A."/>
        </authorList>
    </citation>
    <scope>NUCLEOTIDE SEQUENCE [LARGE SCALE GENOMIC DNA]</scope>
    <source>
        <strain evidence="7 8">1368</strain>
    </source>
</reference>
<dbReference type="Pfam" id="PF00356">
    <property type="entry name" value="LacI"/>
    <property type="match status" value="1"/>
</dbReference>
<keyword evidence="1" id="KW-0805">Transcription regulation</keyword>
<feature type="region of interest" description="Disordered" evidence="4">
    <location>
        <begin position="1"/>
        <end position="23"/>
    </location>
</feature>
<dbReference type="PANTHER" id="PTHR30146">
    <property type="entry name" value="LACI-RELATED TRANSCRIPTIONAL REPRESSOR"/>
    <property type="match status" value="1"/>
</dbReference>
<feature type="domain" description="HTH cro/C1-type" evidence="6">
    <location>
        <begin position="31"/>
        <end position="57"/>
    </location>
</feature>
<dbReference type="PROSITE" id="PS50932">
    <property type="entry name" value="HTH_LACI_2"/>
    <property type="match status" value="1"/>
</dbReference>